<reference evidence="7" key="1">
    <citation type="journal article" date="2019" name="Int. J. Syst. Evol. Microbiol.">
        <title>The Global Catalogue of Microorganisms (GCM) 10K type strain sequencing project: providing services to taxonomists for standard genome sequencing and annotation.</title>
        <authorList>
            <consortium name="The Broad Institute Genomics Platform"/>
            <consortium name="The Broad Institute Genome Sequencing Center for Infectious Disease"/>
            <person name="Wu L."/>
            <person name="Ma J."/>
        </authorList>
    </citation>
    <scope>NUCLEOTIDE SEQUENCE [LARGE SCALE GENOMIC DNA]</scope>
    <source>
        <strain evidence="7">CCM 8725</strain>
    </source>
</reference>
<evidence type="ECO:0000313" key="6">
    <source>
        <dbReference type="EMBL" id="MFD2409889.1"/>
    </source>
</evidence>
<feature type="transmembrane region" description="Helical" evidence="5">
    <location>
        <begin position="6"/>
        <end position="24"/>
    </location>
</feature>
<evidence type="ECO:0000256" key="3">
    <source>
        <dbReference type="ARBA" id="ARBA00022989"/>
    </source>
</evidence>
<feature type="transmembrane region" description="Helical" evidence="5">
    <location>
        <begin position="55"/>
        <end position="75"/>
    </location>
</feature>
<dbReference type="RefSeq" id="WP_379258527.1">
    <property type="nucleotide sequence ID" value="NZ_JBHSVQ010000001.1"/>
</dbReference>
<keyword evidence="4 5" id="KW-0472">Membrane</keyword>
<keyword evidence="2 5" id="KW-0812">Transmembrane</keyword>
<evidence type="ECO:0000313" key="7">
    <source>
        <dbReference type="Proteomes" id="UP001597448"/>
    </source>
</evidence>
<name>A0ABW5F5N5_9BACL</name>
<dbReference type="Proteomes" id="UP001597448">
    <property type="component" value="Unassembled WGS sequence"/>
</dbReference>
<sequence>MRMGIGIAELLGVLGLILPMALRIQPQLTPLAAMGLTGAAGSGLVFHLLRGESNVWINILFIVLAIIIAIGRFRLLQGC</sequence>
<gene>
    <name evidence="6" type="ORF">ACFSX3_08420</name>
</gene>
<dbReference type="EMBL" id="JBHUKY010000019">
    <property type="protein sequence ID" value="MFD2409889.1"/>
    <property type="molecule type" value="Genomic_DNA"/>
</dbReference>
<feature type="transmembrane region" description="Helical" evidence="5">
    <location>
        <begin position="31"/>
        <end position="49"/>
    </location>
</feature>
<evidence type="ECO:0000256" key="1">
    <source>
        <dbReference type="ARBA" id="ARBA00004141"/>
    </source>
</evidence>
<keyword evidence="3 5" id="KW-1133">Transmembrane helix</keyword>
<evidence type="ECO:0000256" key="5">
    <source>
        <dbReference type="SAM" id="Phobius"/>
    </source>
</evidence>
<proteinExistence type="predicted"/>
<keyword evidence="7" id="KW-1185">Reference proteome</keyword>
<dbReference type="Pfam" id="PF13564">
    <property type="entry name" value="DoxX_2"/>
    <property type="match status" value="1"/>
</dbReference>
<evidence type="ECO:0000256" key="4">
    <source>
        <dbReference type="ARBA" id="ARBA00023136"/>
    </source>
</evidence>
<accession>A0ABW5F5N5</accession>
<organism evidence="6 7">
    <name type="scientific">Paenibacillus rhizoplanae</name>
    <dbReference type="NCBI Taxonomy" id="1917181"/>
    <lineage>
        <taxon>Bacteria</taxon>
        <taxon>Bacillati</taxon>
        <taxon>Bacillota</taxon>
        <taxon>Bacilli</taxon>
        <taxon>Bacillales</taxon>
        <taxon>Paenibacillaceae</taxon>
        <taxon>Paenibacillus</taxon>
    </lineage>
</organism>
<comment type="subcellular location">
    <subcellularLocation>
        <location evidence="1">Membrane</location>
        <topology evidence="1">Multi-pass membrane protein</topology>
    </subcellularLocation>
</comment>
<evidence type="ECO:0000256" key="2">
    <source>
        <dbReference type="ARBA" id="ARBA00022692"/>
    </source>
</evidence>
<dbReference type="InterPro" id="IPR032808">
    <property type="entry name" value="DoxX"/>
</dbReference>
<comment type="caution">
    <text evidence="6">The sequence shown here is derived from an EMBL/GenBank/DDBJ whole genome shotgun (WGS) entry which is preliminary data.</text>
</comment>
<protein>
    <submittedName>
        <fullName evidence="6">DoxX family protein</fullName>
    </submittedName>
</protein>